<dbReference type="STRING" id="419479.SAMN04488563_3867"/>
<dbReference type="CDD" id="cd16034">
    <property type="entry name" value="sulfatase_like"/>
    <property type="match status" value="1"/>
</dbReference>
<dbReference type="RefSeq" id="WP_052762835.1">
    <property type="nucleotide sequence ID" value="NZ_LBMC01000038.1"/>
</dbReference>
<dbReference type="Pfam" id="PF00884">
    <property type="entry name" value="Sulfatase"/>
    <property type="match status" value="1"/>
</dbReference>
<dbReference type="CDD" id="cd01146">
    <property type="entry name" value="FhuD"/>
    <property type="match status" value="1"/>
</dbReference>
<keyword evidence="5" id="KW-1185">Reference proteome</keyword>
<dbReference type="PANTHER" id="PTHR42693">
    <property type="entry name" value="ARYLSULFATASE FAMILY MEMBER"/>
    <property type="match status" value="1"/>
</dbReference>
<proteinExistence type="inferred from homology"/>
<feature type="domain" description="Fe/B12 periplasmic-binding" evidence="3">
    <location>
        <begin position="494"/>
        <end position="764"/>
    </location>
</feature>
<reference evidence="5" key="1">
    <citation type="submission" date="2016-10" db="EMBL/GenBank/DDBJ databases">
        <authorList>
            <person name="Varghese N."/>
            <person name="Submissions S."/>
        </authorList>
    </citation>
    <scope>NUCLEOTIDE SEQUENCE [LARGE SCALE GENOMIC DNA]</scope>
    <source>
        <strain evidence="5">DSM 45079</strain>
    </source>
</reference>
<comment type="similarity">
    <text evidence="1">Belongs to the sulfatase family.</text>
</comment>
<evidence type="ECO:0000259" key="3">
    <source>
        <dbReference type="PROSITE" id="PS50983"/>
    </source>
</evidence>
<organism evidence="4 5">
    <name type="scientific">Jiangella alkaliphila</name>
    <dbReference type="NCBI Taxonomy" id="419479"/>
    <lineage>
        <taxon>Bacteria</taxon>
        <taxon>Bacillati</taxon>
        <taxon>Actinomycetota</taxon>
        <taxon>Actinomycetes</taxon>
        <taxon>Jiangellales</taxon>
        <taxon>Jiangellaceae</taxon>
        <taxon>Jiangella</taxon>
    </lineage>
</organism>
<dbReference type="SUPFAM" id="SSF53807">
    <property type="entry name" value="Helical backbone' metal receptor"/>
    <property type="match status" value="1"/>
</dbReference>
<evidence type="ECO:0000256" key="1">
    <source>
        <dbReference type="ARBA" id="ARBA00008779"/>
    </source>
</evidence>
<evidence type="ECO:0000256" key="2">
    <source>
        <dbReference type="SAM" id="MobiDB-lite"/>
    </source>
</evidence>
<dbReference type="Gene3D" id="3.40.50.1980">
    <property type="entry name" value="Nitrogenase molybdenum iron protein domain"/>
    <property type="match status" value="2"/>
</dbReference>
<dbReference type="InterPro" id="IPR002491">
    <property type="entry name" value="ABC_transptr_periplasmic_BD"/>
</dbReference>
<accession>A0A1H2KJ01</accession>
<dbReference type="Gene3D" id="3.40.720.10">
    <property type="entry name" value="Alkaline Phosphatase, subunit A"/>
    <property type="match status" value="1"/>
</dbReference>
<dbReference type="EMBL" id="LT629791">
    <property type="protein sequence ID" value="SDU68396.1"/>
    <property type="molecule type" value="Genomic_DNA"/>
</dbReference>
<name>A0A1H2KJ01_9ACTN</name>
<dbReference type="SUPFAM" id="SSF53649">
    <property type="entry name" value="Alkaline phosphatase-like"/>
    <property type="match status" value="1"/>
</dbReference>
<evidence type="ECO:0000313" key="4">
    <source>
        <dbReference type="EMBL" id="SDU68396.1"/>
    </source>
</evidence>
<dbReference type="AlphaFoldDB" id="A0A1H2KJ01"/>
<sequence>MSGPNLLFVFADQHRWCDLGCYGNAEVSTPHLDRFAGQALRFEQCVSNTPLCVPARAALLTGTFGRTHRAVANDLPIDPRVESIAGVLAAAGHRTGYIGKWHLAGVPRDRTVPAHARLGFQEWKAHNCHHDYDAAGYHDEDEAPHRLAGYEPAGQTDLAIDFIDRHRDRPWAQYLSWGPPHDPYDTAPAAHRDRYSGRDLALRPNVPEHVAPTRSTRLTRDDVRRDLAGYYAHISALDEQFGRLIEALERTGQRDDTIVVYTSDHGDLLGSQGRTGKQLPYEESVRIPLLVSWPGVVRTGATAEPIGQVDLPVTLLGLLGRRFSSPVDGADLHRLLVDETAAGRDACYLANPVPCHQAEDRGDREWRAIRTRRHTFARSAGDDGHLLFDNVEDPYQLTNLVDDPAHAAVRAELRAALDDLILEHDVLLPWEDYVHHLGLTDAWNASQAHFGRPTLTRRGARNARSSEERTSGGETRSITGALGTIEVPASPQQIVSVGQYRDTDAAMALGVVPLLSPDLSQFIPGGIAPWVQPELDGQELNIVDVTEMPFEAIAELAPDLILATDRNRLEEEYEQLSQIAPTLSYAEGYNQDDWTTTTTRIGEALGRPDDAERVIAETNEAIEAAKSTYPQLAGLTFTLGPVTGDGTVNTINSTADASAEFLAQLGMVLSPAVTSLPSSGIPGRAIISPEELELLDADVLLLTFNTPDAQTTLEANELFQQIPAVQQGRYVALDLPTALAIGFPSALSIRYGLDQVLPKVAAALA</sequence>
<dbReference type="OrthoDB" id="9777306at2"/>
<dbReference type="InterPro" id="IPR017850">
    <property type="entry name" value="Alkaline_phosphatase_core_sf"/>
</dbReference>
<evidence type="ECO:0000313" key="5">
    <source>
        <dbReference type="Proteomes" id="UP000182977"/>
    </source>
</evidence>
<dbReference type="Proteomes" id="UP000182977">
    <property type="component" value="Chromosome I"/>
</dbReference>
<gene>
    <name evidence="4" type="ORF">SAMN04488563_3867</name>
</gene>
<dbReference type="PROSITE" id="PS50983">
    <property type="entry name" value="FE_B12_PBP"/>
    <property type="match status" value="1"/>
</dbReference>
<protein>
    <submittedName>
        <fullName evidence="4">Arylsulfatase A</fullName>
    </submittedName>
</protein>
<dbReference type="InterPro" id="IPR050738">
    <property type="entry name" value="Sulfatase"/>
</dbReference>
<dbReference type="GO" id="GO:0004065">
    <property type="term" value="F:arylsulfatase activity"/>
    <property type="evidence" value="ECO:0007669"/>
    <property type="project" value="TreeGrafter"/>
</dbReference>
<dbReference type="InterPro" id="IPR000917">
    <property type="entry name" value="Sulfatase_N"/>
</dbReference>
<dbReference type="Pfam" id="PF01497">
    <property type="entry name" value="Peripla_BP_2"/>
    <property type="match status" value="1"/>
</dbReference>
<feature type="region of interest" description="Disordered" evidence="2">
    <location>
        <begin position="454"/>
        <end position="483"/>
    </location>
</feature>
<dbReference type="PANTHER" id="PTHR42693:SF33">
    <property type="entry name" value="ARYLSULFATASE"/>
    <property type="match status" value="1"/>
</dbReference>